<dbReference type="InterPro" id="IPR021719">
    <property type="entry name" value="Prot_inh_I78"/>
</dbReference>
<dbReference type="Pfam" id="PF11720">
    <property type="entry name" value="Inhibitor_I78"/>
    <property type="match status" value="1"/>
</dbReference>
<protein>
    <recommendedName>
        <fullName evidence="3">Peptidase inhibitor I78 family protein</fullName>
    </recommendedName>
</protein>
<comment type="caution">
    <text evidence="1">The sequence shown here is derived from an EMBL/GenBank/DDBJ whole genome shotgun (WGS) entry which is preliminary data.</text>
</comment>
<evidence type="ECO:0000313" key="2">
    <source>
        <dbReference type="Proteomes" id="UP000306575"/>
    </source>
</evidence>
<dbReference type="Gene3D" id="3.30.10.10">
    <property type="entry name" value="Trypsin Inhibitor V, subunit A"/>
    <property type="match status" value="1"/>
</dbReference>
<dbReference type="Proteomes" id="UP000306575">
    <property type="component" value="Unassembled WGS sequence"/>
</dbReference>
<dbReference type="RefSeq" id="WP_138014735.1">
    <property type="nucleotide sequence ID" value="NZ_SULI01000002.1"/>
</dbReference>
<dbReference type="AlphaFoldDB" id="A0A4U7N8K5"/>
<accession>A0A4U7N8K5</accession>
<dbReference type="EMBL" id="SULI01000002">
    <property type="protein sequence ID" value="TKZ22023.1"/>
    <property type="molecule type" value="Genomic_DNA"/>
</dbReference>
<dbReference type="PROSITE" id="PS51257">
    <property type="entry name" value="PROKAR_LIPOPROTEIN"/>
    <property type="match status" value="1"/>
</dbReference>
<reference evidence="1 2" key="1">
    <citation type="submission" date="2019-04" db="EMBL/GenBank/DDBJ databases">
        <title>Genome sequence of Pelagicola litoralis CL-ES2.</title>
        <authorList>
            <person name="Cao J."/>
        </authorList>
    </citation>
    <scope>NUCLEOTIDE SEQUENCE [LARGE SCALE GENOMIC DNA]</scope>
    <source>
        <strain evidence="1 2">CL-ES2</strain>
    </source>
</reference>
<sequence length="87" mass="9234">MRYLVLLALAAVTGCIGDDEDAKGSATCDPAAFAFLVGQPKSALDGVLTPETVRVMNMTSPATMDHRPDRLNVIHDDDDTIIKVTCG</sequence>
<name>A0A4U7N8K5_9RHOB</name>
<gene>
    <name evidence="1" type="ORF">FAP39_02160</name>
</gene>
<evidence type="ECO:0000313" key="1">
    <source>
        <dbReference type="EMBL" id="TKZ22023.1"/>
    </source>
</evidence>
<keyword evidence="2" id="KW-1185">Reference proteome</keyword>
<proteinExistence type="predicted"/>
<dbReference type="OrthoDB" id="8724542at2"/>
<evidence type="ECO:0008006" key="3">
    <source>
        <dbReference type="Google" id="ProtNLM"/>
    </source>
</evidence>
<organism evidence="1 2">
    <name type="scientific">Shimia litoralis</name>
    <dbReference type="NCBI Taxonomy" id="420403"/>
    <lineage>
        <taxon>Bacteria</taxon>
        <taxon>Pseudomonadati</taxon>
        <taxon>Pseudomonadota</taxon>
        <taxon>Alphaproteobacteria</taxon>
        <taxon>Rhodobacterales</taxon>
        <taxon>Roseobacteraceae</taxon>
    </lineage>
</organism>